<dbReference type="AlphaFoldDB" id="X7YUJ7"/>
<feature type="region of interest" description="Disordered" evidence="1">
    <location>
        <begin position="70"/>
        <end position="95"/>
    </location>
</feature>
<comment type="caution">
    <text evidence="2">The sequence shown here is derived from an EMBL/GenBank/DDBJ whole genome shotgun (WGS) entry which is preliminary data.</text>
</comment>
<feature type="compositionally biased region" description="Basic and acidic residues" evidence="1">
    <location>
        <begin position="136"/>
        <end position="147"/>
    </location>
</feature>
<feature type="non-terminal residue" evidence="2">
    <location>
        <position position="1"/>
    </location>
</feature>
<accession>X7YUJ7</accession>
<evidence type="ECO:0000313" key="2">
    <source>
        <dbReference type="EMBL" id="EUA10456.1"/>
    </source>
</evidence>
<name>X7YUJ7_MYCXE</name>
<dbReference type="EMBL" id="JAOB01000087">
    <property type="protein sequence ID" value="EUA10456.1"/>
    <property type="molecule type" value="Genomic_DNA"/>
</dbReference>
<evidence type="ECO:0000256" key="1">
    <source>
        <dbReference type="SAM" id="MobiDB-lite"/>
    </source>
</evidence>
<proteinExistence type="predicted"/>
<reference evidence="2" key="1">
    <citation type="submission" date="2014-01" db="EMBL/GenBank/DDBJ databases">
        <authorList>
            <person name="Brown-Elliot B."/>
            <person name="Wallace R."/>
            <person name="Lenaerts A."/>
            <person name="Ordway D."/>
            <person name="DeGroote M.A."/>
            <person name="Parker T."/>
            <person name="Sizemore C."/>
            <person name="Tallon L.J."/>
            <person name="Sadzewicz L.K."/>
            <person name="Sengamalay N."/>
            <person name="Fraser C.M."/>
            <person name="Hine E."/>
            <person name="Shefchek K.A."/>
            <person name="Das S.P."/>
            <person name="Tettelin H."/>
        </authorList>
    </citation>
    <scope>NUCLEOTIDE SEQUENCE [LARGE SCALE GENOMIC DNA]</scope>
    <source>
        <strain evidence="2">4042</strain>
    </source>
</reference>
<sequence>ATVAAIYRCIGNTHPPTLLIDEPTLYLAPASRRAARGFARTRQCRSPARRPRCAAWGRIRYPQVFDLRDGRPGWDRSMPDTITDRPSTSRCAGGPRRARLAIPHSSRRPRLAALRGRLAAWCAPSSTRWPLPTGHAGEDRAPTRGSR</sequence>
<feature type="region of interest" description="Disordered" evidence="1">
    <location>
        <begin position="125"/>
        <end position="147"/>
    </location>
</feature>
<gene>
    <name evidence="2" type="ORF">I553_2726</name>
</gene>
<organism evidence="2">
    <name type="scientific">Mycobacterium xenopi 4042</name>
    <dbReference type="NCBI Taxonomy" id="1299334"/>
    <lineage>
        <taxon>Bacteria</taxon>
        <taxon>Bacillati</taxon>
        <taxon>Actinomycetota</taxon>
        <taxon>Actinomycetes</taxon>
        <taxon>Mycobacteriales</taxon>
        <taxon>Mycobacteriaceae</taxon>
        <taxon>Mycobacterium</taxon>
    </lineage>
</organism>
<protein>
    <submittedName>
        <fullName evidence="2">Uncharacterized protein</fullName>
    </submittedName>
</protein>